<feature type="transmembrane region" description="Helical" evidence="8">
    <location>
        <begin position="248"/>
        <end position="269"/>
    </location>
</feature>
<evidence type="ECO:0000256" key="6">
    <source>
        <dbReference type="ARBA" id="ARBA00023136"/>
    </source>
</evidence>
<feature type="transmembrane region" description="Helical" evidence="8">
    <location>
        <begin position="120"/>
        <end position="144"/>
    </location>
</feature>
<dbReference type="Pfam" id="PF12911">
    <property type="entry name" value="OppC_N"/>
    <property type="match status" value="1"/>
</dbReference>
<dbReference type="AlphaFoldDB" id="A0A6V6Y644"/>
<keyword evidence="6 8" id="KW-0472">Membrane</keyword>
<dbReference type="InterPro" id="IPR035906">
    <property type="entry name" value="MetI-like_sf"/>
</dbReference>
<dbReference type="EMBL" id="CAIJCS010000022">
    <property type="protein sequence ID" value="CAC9934049.1"/>
    <property type="molecule type" value="Genomic_DNA"/>
</dbReference>
<gene>
    <name evidence="10" type="ORF">PEPNEM18_01334</name>
</gene>
<dbReference type="RefSeq" id="WP_180500457.1">
    <property type="nucleotide sequence ID" value="NZ_CAIJCS010000022.1"/>
</dbReference>
<evidence type="ECO:0000256" key="2">
    <source>
        <dbReference type="ARBA" id="ARBA00022448"/>
    </source>
</evidence>
<keyword evidence="2 8" id="KW-0813">Transport</keyword>
<evidence type="ECO:0000256" key="8">
    <source>
        <dbReference type="RuleBase" id="RU363032"/>
    </source>
</evidence>
<feature type="transmembrane region" description="Helical" evidence="8">
    <location>
        <begin position="83"/>
        <end position="108"/>
    </location>
</feature>
<evidence type="ECO:0000259" key="9">
    <source>
        <dbReference type="PROSITE" id="PS50928"/>
    </source>
</evidence>
<dbReference type="Proteomes" id="UP000586454">
    <property type="component" value="Unassembled WGS sequence"/>
</dbReference>
<dbReference type="InterPro" id="IPR050366">
    <property type="entry name" value="BP-dependent_transpt_permease"/>
</dbReference>
<sequence>MEQKQSRTKDLLRIFYKNKMAVMGFIIILAMVIIAVFAPLIATQAPEAQDLAIRFQSPSAEHFFGTDNFGRDIFSNVVYGARISLFIGLVATIISVVIGTIIGAVAGFFGGGVDNVLMRLVDIILSIPSLILAIAISAVLGTGIRNLILAVSLSSITNYARIVRASVLSVKEQEYVEAAKIGGASNFRLIFRHILPNCTGPIIVQATLGVGTAILQAASLSFIGLGVQPPTPEWGGMLSQGRSYIRDYPHMTIFPGLAIALTIFSLNLFGDGLSDTLDVKQRG</sequence>
<evidence type="ECO:0000313" key="11">
    <source>
        <dbReference type="Proteomes" id="UP000586454"/>
    </source>
</evidence>
<comment type="similarity">
    <text evidence="7">Belongs to the binding-protein-dependent transport system permease family. OppBC subfamily.</text>
</comment>
<dbReference type="InterPro" id="IPR000515">
    <property type="entry name" value="MetI-like"/>
</dbReference>
<dbReference type="PANTHER" id="PTHR43386">
    <property type="entry name" value="OLIGOPEPTIDE TRANSPORT SYSTEM PERMEASE PROTEIN APPC"/>
    <property type="match status" value="1"/>
</dbReference>
<name>A0A6V6Y644_9FIRM</name>
<keyword evidence="4 8" id="KW-0812">Transmembrane</keyword>
<dbReference type="NCBIfam" id="NF045474">
    <property type="entry name" value="Opp2C"/>
    <property type="match status" value="1"/>
</dbReference>
<dbReference type="CDD" id="cd06261">
    <property type="entry name" value="TM_PBP2"/>
    <property type="match status" value="1"/>
</dbReference>
<evidence type="ECO:0000256" key="5">
    <source>
        <dbReference type="ARBA" id="ARBA00022989"/>
    </source>
</evidence>
<keyword evidence="11" id="KW-1185">Reference proteome</keyword>
<dbReference type="InterPro" id="IPR025966">
    <property type="entry name" value="OppC_N"/>
</dbReference>
<keyword evidence="3" id="KW-1003">Cell membrane</keyword>
<evidence type="ECO:0000256" key="7">
    <source>
        <dbReference type="ARBA" id="ARBA00024202"/>
    </source>
</evidence>
<dbReference type="GO" id="GO:0005886">
    <property type="term" value="C:plasma membrane"/>
    <property type="evidence" value="ECO:0007669"/>
    <property type="project" value="UniProtKB-SubCell"/>
</dbReference>
<protein>
    <submittedName>
        <fullName evidence="10">Putative oligopeptide ABC transporter, permease protein AppC</fullName>
    </submittedName>
</protein>
<dbReference type="InterPro" id="IPR053385">
    <property type="entry name" value="ABC_transport_permease"/>
</dbReference>
<proteinExistence type="inferred from homology"/>
<evidence type="ECO:0000256" key="4">
    <source>
        <dbReference type="ARBA" id="ARBA00022692"/>
    </source>
</evidence>
<feature type="transmembrane region" description="Helical" evidence="8">
    <location>
        <begin position="21"/>
        <end position="42"/>
    </location>
</feature>
<dbReference type="Pfam" id="PF00528">
    <property type="entry name" value="BPD_transp_1"/>
    <property type="match status" value="1"/>
</dbReference>
<reference evidence="10 11" key="1">
    <citation type="submission" date="2020-06" db="EMBL/GenBank/DDBJ databases">
        <authorList>
            <person name="Criscuolo A."/>
        </authorList>
    </citation>
    <scope>NUCLEOTIDE SEQUENCE [LARGE SCALE GENOMIC DNA]</scope>
    <source>
        <strain evidence="10">1804121828</strain>
    </source>
</reference>
<dbReference type="Gene3D" id="1.10.3720.10">
    <property type="entry name" value="MetI-like"/>
    <property type="match status" value="1"/>
</dbReference>
<feature type="domain" description="ABC transmembrane type-1" evidence="9">
    <location>
        <begin position="81"/>
        <end position="270"/>
    </location>
</feature>
<dbReference type="PANTHER" id="PTHR43386:SF1">
    <property type="entry name" value="D,D-DIPEPTIDE TRANSPORT SYSTEM PERMEASE PROTEIN DDPC-RELATED"/>
    <property type="match status" value="1"/>
</dbReference>
<organism evidence="10 11">
    <name type="scientific">Aedoeadaptatus nemausensis</name>
    <dbReference type="NCBI Taxonomy" id="2582829"/>
    <lineage>
        <taxon>Bacteria</taxon>
        <taxon>Bacillati</taxon>
        <taxon>Bacillota</taxon>
        <taxon>Tissierellia</taxon>
        <taxon>Tissierellales</taxon>
        <taxon>Peptoniphilaceae</taxon>
        <taxon>Aedoeadaptatus</taxon>
    </lineage>
</organism>
<keyword evidence="5 8" id="KW-1133">Transmembrane helix</keyword>
<dbReference type="SUPFAM" id="SSF161098">
    <property type="entry name" value="MetI-like"/>
    <property type="match status" value="1"/>
</dbReference>
<evidence type="ECO:0000313" key="10">
    <source>
        <dbReference type="EMBL" id="CAC9934049.1"/>
    </source>
</evidence>
<evidence type="ECO:0000256" key="1">
    <source>
        <dbReference type="ARBA" id="ARBA00004651"/>
    </source>
</evidence>
<accession>A0A6V6Y644</accession>
<dbReference type="GO" id="GO:0055085">
    <property type="term" value="P:transmembrane transport"/>
    <property type="evidence" value="ECO:0007669"/>
    <property type="project" value="InterPro"/>
</dbReference>
<evidence type="ECO:0000256" key="3">
    <source>
        <dbReference type="ARBA" id="ARBA00022475"/>
    </source>
</evidence>
<comment type="subcellular location">
    <subcellularLocation>
        <location evidence="1 8">Cell membrane</location>
        <topology evidence="1 8">Multi-pass membrane protein</topology>
    </subcellularLocation>
</comment>
<dbReference type="PROSITE" id="PS50928">
    <property type="entry name" value="ABC_TM1"/>
    <property type="match status" value="1"/>
</dbReference>
<comment type="caution">
    <text evidence="10">The sequence shown here is derived from an EMBL/GenBank/DDBJ whole genome shotgun (WGS) entry which is preliminary data.</text>
</comment>